<dbReference type="Proteomes" id="UP001266305">
    <property type="component" value="Unassembled WGS sequence"/>
</dbReference>
<evidence type="ECO:0000313" key="3">
    <source>
        <dbReference type="Proteomes" id="UP001266305"/>
    </source>
</evidence>
<evidence type="ECO:0000256" key="1">
    <source>
        <dbReference type="SAM" id="MobiDB-lite"/>
    </source>
</evidence>
<keyword evidence="3" id="KW-1185">Reference proteome</keyword>
<feature type="region of interest" description="Disordered" evidence="1">
    <location>
        <begin position="55"/>
        <end position="76"/>
    </location>
</feature>
<accession>A0ABQ9V6Y4</accession>
<proteinExistence type="predicted"/>
<comment type="caution">
    <text evidence="2">The sequence shown here is derived from an EMBL/GenBank/DDBJ whole genome shotgun (WGS) entry which is preliminary data.</text>
</comment>
<gene>
    <name evidence="2" type="ORF">P7K49_018565</name>
</gene>
<evidence type="ECO:0000313" key="2">
    <source>
        <dbReference type="EMBL" id="KAK2104709.1"/>
    </source>
</evidence>
<name>A0ABQ9V6Y4_SAGOE</name>
<sequence>THRRGSETEGACQQLQPVSVSGRAGIRSLTITLLHSATATAMTVTEKSSLALHQPVKAQDGSAARAPATLPAGPAN</sequence>
<reference evidence="2 3" key="1">
    <citation type="submission" date="2023-05" db="EMBL/GenBank/DDBJ databases">
        <title>B98-5 Cell Line De Novo Hybrid Assembly: An Optical Mapping Approach.</title>
        <authorList>
            <person name="Kananen K."/>
            <person name="Auerbach J.A."/>
            <person name="Kautto E."/>
            <person name="Blachly J.S."/>
        </authorList>
    </citation>
    <scope>NUCLEOTIDE SEQUENCE [LARGE SCALE GENOMIC DNA]</scope>
    <source>
        <strain evidence="2">B95-8</strain>
        <tissue evidence="2">Cell line</tissue>
    </source>
</reference>
<feature type="non-terminal residue" evidence="2">
    <location>
        <position position="1"/>
    </location>
</feature>
<protein>
    <submittedName>
        <fullName evidence="2">Uncharacterized protein</fullName>
    </submittedName>
</protein>
<organism evidence="2 3">
    <name type="scientific">Saguinus oedipus</name>
    <name type="common">Cotton-top tamarin</name>
    <name type="synonym">Oedipomidas oedipus</name>
    <dbReference type="NCBI Taxonomy" id="9490"/>
    <lineage>
        <taxon>Eukaryota</taxon>
        <taxon>Metazoa</taxon>
        <taxon>Chordata</taxon>
        <taxon>Craniata</taxon>
        <taxon>Vertebrata</taxon>
        <taxon>Euteleostomi</taxon>
        <taxon>Mammalia</taxon>
        <taxon>Eutheria</taxon>
        <taxon>Euarchontoglires</taxon>
        <taxon>Primates</taxon>
        <taxon>Haplorrhini</taxon>
        <taxon>Platyrrhini</taxon>
        <taxon>Cebidae</taxon>
        <taxon>Callitrichinae</taxon>
        <taxon>Saguinus</taxon>
    </lineage>
</organism>
<dbReference type="EMBL" id="JASSZA010000008">
    <property type="protein sequence ID" value="KAK2104709.1"/>
    <property type="molecule type" value="Genomic_DNA"/>
</dbReference>